<dbReference type="Proteomes" id="UP000605970">
    <property type="component" value="Unassembled WGS sequence"/>
</dbReference>
<dbReference type="SUPFAM" id="SSF50998">
    <property type="entry name" value="Quinoprotein alcohol dehydrogenase-like"/>
    <property type="match status" value="1"/>
</dbReference>
<dbReference type="AlphaFoldDB" id="A0A8S9ZFA6"/>
<dbReference type="InterPro" id="IPR011047">
    <property type="entry name" value="Quinoprotein_ADH-like_sf"/>
</dbReference>
<dbReference type="GO" id="GO:0006886">
    <property type="term" value="P:intracellular protein transport"/>
    <property type="evidence" value="ECO:0007669"/>
    <property type="project" value="InterPro"/>
</dbReference>
<dbReference type="GO" id="GO:0034066">
    <property type="term" value="C:Ric1-Rgp1 guanyl-nucleotide exchange factor complex"/>
    <property type="evidence" value="ECO:0007669"/>
    <property type="project" value="InterPro"/>
</dbReference>
<protein>
    <submittedName>
        <fullName evidence="1">RIC1 domain-containing protein</fullName>
    </submittedName>
</protein>
<dbReference type="EMBL" id="JABEBT010000117">
    <property type="protein sequence ID" value="KAF7631140.1"/>
    <property type="molecule type" value="Genomic_DNA"/>
</dbReference>
<gene>
    <name evidence="1" type="ORF">Mgra_00008634</name>
</gene>
<sequence>MILPEGCDYRIELNSPQSINSLVSNRDHSIFVVSTDTFLYFYLADTHLLACIYQKDDDDTAERGFFRDVYWKPDSTAIAVTTSKNFVNIYNVEVSSESSFNLHDPVGDGTDFTRESTELFMNKSRPRINVNLVVVARLESTPTCILTFKEEFIVCLKDGWLHRLSWSGSILHDLSFNIRSVHHDQANPTKNSLQGLDYFVSDIAPFLGGICIVYSDGRAALIVSSILEFRPGSISILFAGGLNDACCCSTNFKFRLLYFGCTNGDIAAYSPNDVDGGLMQLFRVRLFAKDCTEQLSHISSVRQINCLSPSGCAFAVLWNSKVSAEQKYTCTHLENNSFKFSKTNDCHLSCSTVLAIFSPFGEQWWCSLEDKTVASVNINESHPFGNYEYTSMDWSLEGYQLWLGTSNANLHFINMVKSIQGMHDALVLVGSDRIFVCPTNQHSQFSSAPHLIWQLIKPPHGYINTNGPIKHASISRQYTSNKILVIGGSHGFCFCNLKNTKWRMFRKEAQEKSLFLTGGINLFESFILCSAYNLDSKDERLYIFRLEDQLDTDLAHFISTNRILQMKICGSFLLMFGVDSMISIYSLSVQSKINGLQIECIAEIRIAEFLHHPNFSLISMELARLNFHSDAMPFCGDFDSLLINASGHLLLLSPMLQNLNGHHKEISNDNIMEFQLHPPTLVASLVEEFWIVHPLNFTYDIEQYSCRIPYLSNALWINAGSRKCRVLWLPLSINAQNENISTDVSTPQNSRAFISRRIMIPFNLEIYPLCIFFIPFRTYF</sequence>
<keyword evidence="2" id="KW-1185">Reference proteome</keyword>
<comment type="caution">
    <text evidence="1">The sequence shown here is derived from an EMBL/GenBank/DDBJ whole genome shotgun (WGS) entry which is preliminary data.</text>
</comment>
<dbReference type="InterPro" id="IPR040096">
    <property type="entry name" value="Ric1"/>
</dbReference>
<reference evidence="1" key="1">
    <citation type="journal article" date="2020" name="Ecol. Evol.">
        <title>Genome structure and content of the rice root-knot nematode (Meloidogyne graminicola).</title>
        <authorList>
            <person name="Phan N.T."/>
            <person name="Danchin E.G.J."/>
            <person name="Klopp C."/>
            <person name="Perfus-Barbeoch L."/>
            <person name="Kozlowski D.K."/>
            <person name="Koutsovoulos G.D."/>
            <person name="Lopez-Roques C."/>
            <person name="Bouchez O."/>
            <person name="Zahm M."/>
            <person name="Besnard G."/>
            <person name="Bellafiore S."/>
        </authorList>
    </citation>
    <scope>NUCLEOTIDE SEQUENCE</scope>
    <source>
        <strain evidence="1">VN-18</strain>
    </source>
</reference>
<dbReference type="GO" id="GO:0005829">
    <property type="term" value="C:cytosol"/>
    <property type="evidence" value="ECO:0007669"/>
    <property type="project" value="TreeGrafter"/>
</dbReference>
<dbReference type="GO" id="GO:0042147">
    <property type="term" value="P:retrograde transport, endosome to Golgi"/>
    <property type="evidence" value="ECO:0007669"/>
    <property type="project" value="TreeGrafter"/>
</dbReference>
<dbReference type="OrthoDB" id="67540at2759"/>
<dbReference type="GO" id="GO:0000139">
    <property type="term" value="C:Golgi membrane"/>
    <property type="evidence" value="ECO:0007669"/>
    <property type="project" value="TreeGrafter"/>
</dbReference>
<dbReference type="Pfam" id="PF25440">
    <property type="entry name" value="Beta-prop_RIC1_2nd"/>
    <property type="match status" value="1"/>
</dbReference>
<evidence type="ECO:0000313" key="2">
    <source>
        <dbReference type="Proteomes" id="UP000605970"/>
    </source>
</evidence>
<dbReference type="PANTHER" id="PTHR22746:SF10">
    <property type="entry name" value="GUANINE NUCLEOTIDE EXCHANGE FACTOR SUBUNIT RIC1"/>
    <property type="match status" value="1"/>
</dbReference>
<proteinExistence type="predicted"/>
<evidence type="ECO:0000313" key="1">
    <source>
        <dbReference type="EMBL" id="KAF7631140.1"/>
    </source>
</evidence>
<dbReference type="PANTHER" id="PTHR22746">
    <property type="entry name" value="RAB6A-GEF COMPLEX PARTNER PROTEIN 1"/>
    <property type="match status" value="1"/>
</dbReference>
<name>A0A8S9ZFA6_9BILA</name>
<accession>A0A8S9ZFA6</accession>
<organism evidence="1 2">
    <name type="scientific">Meloidogyne graminicola</name>
    <dbReference type="NCBI Taxonomy" id="189291"/>
    <lineage>
        <taxon>Eukaryota</taxon>
        <taxon>Metazoa</taxon>
        <taxon>Ecdysozoa</taxon>
        <taxon>Nematoda</taxon>
        <taxon>Chromadorea</taxon>
        <taxon>Rhabditida</taxon>
        <taxon>Tylenchina</taxon>
        <taxon>Tylenchomorpha</taxon>
        <taxon>Tylenchoidea</taxon>
        <taxon>Meloidogynidae</taxon>
        <taxon>Meloidogyninae</taxon>
        <taxon>Meloidogyne</taxon>
    </lineage>
</organism>